<accession>A0A9P0FYA6</accession>
<feature type="chain" id="PRO_5040286235" evidence="1">
    <location>
        <begin position="17"/>
        <end position="266"/>
    </location>
</feature>
<sequence length="266" mass="30142">MWQLIPVLLYVSSAQALYRLNANNPYPYFNEDQANAPAVAKHGIDYSSFNGGSGLSFTDDPVNDQKDSQSYAADLELVENFANYLRKRTQLDPVSAGSPNDAAHQYNAILAVLIALARAIRNSCVDFEQIYDGIYFDTVDTYYKYGLANADKVAGMIEEYIRKGNSHITKLRALKQEICEKEIFCAVSLNNHIKSSPLLYVKELETLEALTHLAQSYYPYIEEFNQATQKGNALAYLQRSKERLKEYIMHIINSIEHITDRQVTCP</sequence>
<evidence type="ECO:0000256" key="1">
    <source>
        <dbReference type="SAM" id="SignalP"/>
    </source>
</evidence>
<evidence type="ECO:0000313" key="2">
    <source>
        <dbReference type="EMBL" id="CAH0600795.1"/>
    </source>
</evidence>
<dbReference type="EMBL" id="LR824006">
    <property type="protein sequence ID" value="CAH0600795.1"/>
    <property type="molecule type" value="Genomic_DNA"/>
</dbReference>
<feature type="signal peptide" evidence="1">
    <location>
        <begin position="1"/>
        <end position="16"/>
    </location>
</feature>
<dbReference type="OrthoDB" id="7460061at2759"/>
<organism evidence="2 3">
    <name type="scientific">Chrysodeixis includens</name>
    <name type="common">Soybean looper</name>
    <name type="synonym">Pseudoplusia includens</name>
    <dbReference type="NCBI Taxonomy" id="689277"/>
    <lineage>
        <taxon>Eukaryota</taxon>
        <taxon>Metazoa</taxon>
        <taxon>Ecdysozoa</taxon>
        <taxon>Arthropoda</taxon>
        <taxon>Hexapoda</taxon>
        <taxon>Insecta</taxon>
        <taxon>Pterygota</taxon>
        <taxon>Neoptera</taxon>
        <taxon>Endopterygota</taxon>
        <taxon>Lepidoptera</taxon>
        <taxon>Glossata</taxon>
        <taxon>Ditrysia</taxon>
        <taxon>Noctuoidea</taxon>
        <taxon>Noctuidae</taxon>
        <taxon>Plusiinae</taxon>
        <taxon>Chrysodeixis</taxon>
    </lineage>
</organism>
<gene>
    <name evidence="2" type="ORF">CINC_LOCUS9669</name>
</gene>
<evidence type="ECO:0000313" key="3">
    <source>
        <dbReference type="Proteomes" id="UP001154114"/>
    </source>
</evidence>
<keyword evidence="3" id="KW-1185">Reference proteome</keyword>
<reference evidence="2" key="1">
    <citation type="submission" date="2021-12" db="EMBL/GenBank/DDBJ databases">
        <authorList>
            <person name="King R."/>
        </authorList>
    </citation>
    <scope>NUCLEOTIDE SEQUENCE</scope>
</reference>
<protein>
    <submittedName>
        <fullName evidence="2">Uncharacterized protein</fullName>
    </submittedName>
</protein>
<proteinExistence type="predicted"/>
<dbReference type="AlphaFoldDB" id="A0A9P0FYA6"/>
<keyword evidence="1" id="KW-0732">Signal</keyword>
<name>A0A9P0FYA6_CHRIL</name>
<dbReference type="Proteomes" id="UP001154114">
    <property type="component" value="Chromosome 3"/>
</dbReference>